<dbReference type="CDD" id="cd18773">
    <property type="entry name" value="PDC1_HK_sensor"/>
    <property type="match status" value="1"/>
</dbReference>
<comment type="similarity">
    <text evidence="9">Belongs to the methyl-accepting chemotaxis (MCP) protein family.</text>
</comment>
<evidence type="ECO:0000256" key="11">
    <source>
        <dbReference type="SAM" id="Coils"/>
    </source>
</evidence>
<reference evidence="15" key="2">
    <citation type="submission" date="2020-09" db="EMBL/GenBank/DDBJ databases">
        <authorList>
            <person name="Sun Q."/>
            <person name="Zhou Y."/>
        </authorList>
    </citation>
    <scope>NUCLEOTIDE SEQUENCE</scope>
    <source>
        <strain evidence="15">CGMCC 1.12698</strain>
    </source>
</reference>
<comment type="subcellular location">
    <subcellularLocation>
        <location evidence="1">Cell membrane</location>
        <topology evidence="1">Multi-pass membrane protein</topology>
    </subcellularLocation>
</comment>
<dbReference type="PROSITE" id="PS50111">
    <property type="entry name" value="CHEMOTAXIS_TRANSDUC_2"/>
    <property type="match status" value="1"/>
</dbReference>
<dbReference type="Pfam" id="PF00015">
    <property type="entry name" value="MCPsignal"/>
    <property type="match status" value="1"/>
</dbReference>
<evidence type="ECO:0000256" key="3">
    <source>
        <dbReference type="ARBA" id="ARBA00022481"/>
    </source>
</evidence>
<dbReference type="PANTHER" id="PTHR32089:SF114">
    <property type="entry name" value="METHYL-ACCEPTING CHEMOTAXIS PROTEIN MCPB"/>
    <property type="match status" value="1"/>
</dbReference>
<dbReference type="AlphaFoldDB" id="A0A917ARD2"/>
<evidence type="ECO:0000256" key="1">
    <source>
        <dbReference type="ARBA" id="ARBA00004651"/>
    </source>
</evidence>
<keyword evidence="6 12" id="KW-1133">Transmembrane helix</keyword>
<dbReference type="GO" id="GO:0006935">
    <property type="term" value="P:chemotaxis"/>
    <property type="evidence" value="ECO:0007669"/>
    <property type="project" value="UniProtKB-KW"/>
</dbReference>
<sequence>MKKLQTKMILIFTALVAISLVTTQVALFIQVNNKLQEGVKTESQLIVKNISEQLNYTLSTIDIDIARYVESEIIRTAFKDETKETAKEKIMDEFEIYADKYQHIASIYMGTKEKAFMTSYDRGRSHPADYDPTSRDWYKDALKAGGKIAWGTPYEDVASKELVVTASRAIMSADGKEVLGVIAVDCSLAGIQTMIKEMDIAHGGQAFIIDSVNKAVAYPEKNGQDVAGEPLVQALQNSKNAIFKSQLNDKEVEVHTLHLDKYGWNIGVIYPVEKLQEALNEFKIISVIIGVVALLITTAIVYFVAIRIAKPIRTLSEEVEKMADGDLTVRLESESKDEVGQLTRNFTDMVEQMNEMVRSIQQNVSSVEDASGQVSNLTQETIATSKEIASAMDSVANNATHQANEIEGILGRMERMSQSVTGVNNSVISMDKLSSEVDMSSQEGMNKLRELSATSREANGQLHEVENVMNQLVERVHMISNVMETIRSISDQTNLLALNASIEAARAGEHGKGFAVVATEVRKLAEQSKEATEHVSITIKGIQEETKKAVEAMQHTREMADEQQQSVGNTEQAFQSIIAASERLTESVQEVTKEVDSIAEEQEAFAGVIQVFAAGSQETAAASEEVNASTDEQSTYLQHVMTTSENLQEESKKLKELVERFRV</sequence>
<evidence type="ECO:0000313" key="15">
    <source>
        <dbReference type="EMBL" id="GGE69501.1"/>
    </source>
</evidence>
<dbReference type="Gene3D" id="6.10.340.10">
    <property type="match status" value="1"/>
</dbReference>
<protein>
    <submittedName>
        <fullName evidence="15">Methyl-accepting chemotaxis protein</fullName>
    </submittedName>
</protein>
<name>A0A917ARD2_9BACI</name>
<feature type="transmembrane region" description="Helical" evidence="12">
    <location>
        <begin position="284"/>
        <end position="305"/>
    </location>
</feature>
<dbReference type="GO" id="GO:0005886">
    <property type="term" value="C:plasma membrane"/>
    <property type="evidence" value="ECO:0007669"/>
    <property type="project" value="UniProtKB-SubCell"/>
</dbReference>
<dbReference type="RefSeq" id="WP_188388167.1">
    <property type="nucleotide sequence ID" value="NZ_BMFK01000001.1"/>
</dbReference>
<dbReference type="SMART" id="SM00304">
    <property type="entry name" value="HAMP"/>
    <property type="match status" value="1"/>
</dbReference>
<organism evidence="15 16">
    <name type="scientific">Priestia taiwanensis</name>
    <dbReference type="NCBI Taxonomy" id="1347902"/>
    <lineage>
        <taxon>Bacteria</taxon>
        <taxon>Bacillati</taxon>
        <taxon>Bacillota</taxon>
        <taxon>Bacilli</taxon>
        <taxon>Bacillales</taxon>
        <taxon>Bacillaceae</taxon>
        <taxon>Priestia</taxon>
    </lineage>
</organism>
<dbReference type="PROSITE" id="PS50885">
    <property type="entry name" value="HAMP"/>
    <property type="match status" value="1"/>
</dbReference>
<keyword evidence="4" id="KW-0145">Chemotaxis</keyword>
<feature type="domain" description="Methyl-accepting transducer" evidence="13">
    <location>
        <begin position="377"/>
        <end position="634"/>
    </location>
</feature>
<evidence type="ECO:0000256" key="5">
    <source>
        <dbReference type="ARBA" id="ARBA00022692"/>
    </source>
</evidence>
<dbReference type="Proteomes" id="UP000605259">
    <property type="component" value="Unassembled WGS sequence"/>
</dbReference>
<keyword evidence="5 12" id="KW-0812">Transmembrane</keyword>
<keyword evidence="7 12" id="KW-0472">Membrane</keyword>
<keyword evidence="8 10" id="KW-0807">Transducer</keyword>
<keyword evidence="3" id="KW-0488">Methylation</keyword>
<evidence type="ECO:0000256" key="7">
    <source>
        <dbReference type="ARBA" id="ARBA00023136"/>
    </source>
</evidence>
<dbReference type="Gene3D" id="1.10.287.950">
    <property type="entry name" value="Methyl-accepting chemotaxis protein"/>
    <property type="match status" value="1"/>
</dbReference>
<dbReference type="SUPFAM" id="SSF103190">
    <property type="entry name" value="Sensory domain-like"/>
    <property type="match status" value="1"/>
</dbReference>
<dbReference type="InterPro" id="IPR029151">
    <property type="entry name" value="Sensor-like_sf"/>
</dbReference>
<evidence type="ECO:0000313" key="16">
    <source>
        <dbReference type="Proteomes" id="UP000605259"/>
    </source>
</evidence>
<dbReference type="CDD" id="cd06225">
    <property type="entry name" value="HAMP"/>
    <property type="match status" value="1"/>
</dbReference>
<evidence type="ECO:0000256" key="6">
    <source>
        <dbReference type="ARBA" id="ARBA00022989"/>
    </source>
</evidence>
<dbReference type="PANTHER" id="PTHR32089">
    <property type="entry name" value="METHYL-ACCEPTING CHEMOTAXIS PROTEIN MCPB"/>
    <property type="match status" value="1"/>
</dbReference>
<evidence type="ECO:0000256" key="10">
    <source>
        <dbReference type="PROSITE-ProRule" id="PRU00284"/>
    </source>
</evidence>
<dbReference type="Pfam" id="PF02743">
    <property type="entry name" value="dCache_1"/>
    <property type="match status" value="1"/>
</dbReference>
<dbReference type="Gene3D" id="3.30.450.20">
    <property type="entry name" value="PAS domain"/>
    <property type="match status" value="2"/>
</dbReference>
<accession>A0A917ARD2</accession>
<evidence type="ECO:0000256" key="4">
    <source>
        <dbReference type="ARBA" id="ARBA00022500"/>
    </source>
</evidence>
<evidence type="ECO:0000256" key="2">
    <source>
        <dbReference type="ARBA" id="ARBA00022475"/>
    </source>
</evidence>
<keyword evidence="11" id="KW-0175">Coiled coil</keyword>
<gene>
    <name evidence="15" type="ORF">GCM10007140_19450</name>
</gene>
<keyword evidence="16" id="KW-1185">Reference proteome</keyword>
<evidence type="ECO:0000259" key="13">
    <source>
        <dbReference type="PROSITE" id="PS50111"/>
    </source>
</evidence>
<comment type="caution">
    <text evidence="15">The sequence shown here is derived from an EMBL/GenBank/DDBJ whole genome shotgun (WGS) entry which is preliminary data.</text>
</comment>
<dbReference type="GO" id="GO:0007165">
    <property type="term" value="P:signal transduction"/>
    <property type="evidence" value="ECO:0007669"/>
    <property type="project" value="UniProtKB-KW"/>
</dbReference>
<dbReference type="InterPro" id="IPR003660">
    <property type="entry name" value="HAMP_dom"/>
</dbReference>
<feature type="domain" description="HAMP" evidence="14">
    <location>
        <begin position="306"/>
        <end position="358"/>
    </location>
</feature>
<dbReference type="InterPro" id="IPR004089">
    <property type="entry name" value="MCPsignal_dom"/>
</dbReference>
<dbReference type="SMART" id="SM00283">
    <property type="entry name" value="MA"/>
    <property type="match status" value="1"/>
</dbReference>
<dbReference type="SUPFAM" id="SSF58104">
    <property type="entry name" value="Methyl-accepting chemotaxis protein (MCP) signaling domain"/>
    <property type="match status" value="1"/>
</dbReference>
<dbReference type="Pfam" id="PF00672">
    <property type="entry name" value="HAMP"/>
    <property type="match status" value="1"/>
</dbReference>
<keyword evidence="2" id="KW-1003">Cell membrane</keyword>
<evidence type="ECO:0000256" key="12">
    <source>
        <dbReference type="SAM" id="Phobius"/>
    </source>
</evidence>
<dbReference type="EMBL" id="BMFK01000001">
    <property type="protein sequence ID" value="GGE69501.1"/>
    <property type="molecule type" value="Genomic_DNA"/>
</dbReference>
<feature type="coiled-coil region" evidence="11">
    <location>
        <begin position="448"/>
        <end position="475"/>
    </location>
</feature>
<evidence type="ECO:0000256" key="8">
    <source>
        <dbReference type="ARBA" id="ARBA00023224"/>
    </source>
</evidence>
<proteinExistence type="inferred from homology"/>
<evidence type="ECO:0000259" key="14">
    <source>
        <dbReference type="PROSITE" id="PS50885"/>
    </source>
</evidence>
<evidence type="ECO:0000256" key="9">
    <source>
        <dbReference type="ARBA" id="ARBA00029447"/>
    </source>
</evidence>
<reference evidence="15" key="1">
    <citation type="journal article" date="2014" name="Int. J. Syst. Evol. Microbiol.">
        <title>Complete genome sequence of Corynebacterium casei LMG S-19264T (=DSM 44701T), isolated from a smear-ripened cheese.</title>
        <authorList>
            <consortium name="US DOE Joint Genome Institute (JGI-PGF)"/>
            <person name="Walter F."/>
            <person name="Albersmeier A."/>
            <person name="Kalinowski J."/>
            <person name="Ruckert C."/>
        </authorList>
    </citation>
    <scope>NUCLEOTIDE SEQUENCE</scope>
    <source>
        <strain evidence="15">CGMCC 1.12698</strain>
    </source>
</reference>
<dbReference type="InterPro" id="IPR033479">
    <property type="entry name" value="dCache_1"/>
</dbReference>